<feature type="non-terminal residue" evidence="1">
    <location>
        <position position="227"/>
    </location>
</feature>
<proteinExistence type="predicted"/>
<dbReference type="AlphaFoldDB" id="X1PGT9"/>
<protein>
    <submittedName>
        <fullName evidence="1">Uncharacterized protein</fullName>
    </submittedName>
</protein>
<evidence type="ECO:0000313" key="1">
    <source>
        <dbReference type="EMBL" id="GAI30109.1"/>
    </source>
</evidence>
<reference evidence="1" key="1">
    <citation type="journal article" date="2014" name="Front. Microbiol.">
        <title>High frequency of phylogenetically diverse reductive dehalogenase-homologous genes in deep subseafloor sedimentary metagenomes.</title>
        <authorList>
            <person name="Kawai M."/>
            <person name="Futagami T."/>
            <person name="Toyoda A."/>
            <person name="Takaki Y."/>
            <person name="Nishi S."/>
            <person name="Hori S."/>
            <person name="Arai W."/>
            <person name="Tsubouchi T."/>
            <person name="Morono Y."/>
            <person name="Uchiyama I."/>
            <person name="Ito T."/>
            <person name="Fujiyama A."/>
            <person name="Inagaki F."/>
            <person name="Takami H."/>
        </authorList>
    </citation>
    <scope>NUCLEOTIDE SEQUENCE</scope>
    <source>
        <strain evidence="1">Expedition CK06-06</strain>
    </source>
</reference>
<sequence>MSNNQNHMKKNQNKEIKIFAYGFDAAGFETPQEPIKLNNICIIEFIGLNDTLRLDGADGVITLQGIFEKIKTPRPLTIGRYTTIDVNKELLLEREKQVFNLLEKDKWICFLVGKIVDSFYSGFARSSLKIVDDTDLCKKLLNTYNVERNTVDGISLLNATENEFISYVREYGIAQTVLNLPSERYNESNVIVKAGNHIVGVEFLNKVFFLPFHTTKKQIDDVIPIVK</sequence>
<comment type="caution">
    <text evidence="1">The sequence shown here is derived from an EMBL/GenBank/DDBJ whole genome shotgun (WGS) entry which is preliminary data.</text>
</comment>
<name>X1PGT9_9ZZZZ</name>
<dbReference type="EMBL" id="BARV01016711">
    <property type="protein sequence ID" value="GAI30109.1"/>
    <property type="molecule type" value="Genomic_DNA"/>
</dbReference>
<organism evidence="1">
    <name type="scientific">marine sediment metagenome</name>
    <dbReference type="NCBI Taxonomy" id="412755"/>
    <lineage>
        <taxon>unclassified sequences</taxon>
        <taxon>metagenomes</taxon>
        <taxon>ecological metagenomes</taxon>
    </lineage>
</organism>
<gene>
    <name evidence="1" type="ORF">S06H3_28608</name>
</gene>
<accession>X1PGT9</accession>